<evidence type="ECO:0000313" key="3">
    <source>
        <dbReference type="Proteomes" id="UP000207650"/>
    </source>
</evidence>
<evidence type="ECO:0000256" key="1">
    <source>
        <dbReference type="SAM" id="MobiDB-lite"/>
    </source>
</evidence>
<organism evidence="2 3">
    <name type="scientific">Vespertilionid gammaherpesvirus 1</name>
    <dbReference type="NCBI Taxonomy" id="2560830"/>
    <lineage>
        <taxon>Viruses</taxon>
        <taxon>Duplodnaviria</taxon>
        <taxon>Heunggongvirae</taxon>
        <taxon>Peploviricota</taxon>
        <taxon>Herviviricetes</taxon>
        <taxon>Herpesvirales</taxon>
        <taxon>Orthoherpesviridae</taxon>
        <taxon>Gammaherpesvirinae</taxon>
        <taxon>Percavirus</taxon>
        <taxon>Percavirus vespertilionidgamma1</taxon>
    </lineage>
</organism>
<sequence length="425" mass="47758">MEQTTVTHYMKFDVDTLKNNNKIHNRLRGYLKNGVVQILGSEDEPVFKIMANVGQGGILLFQVLKPFNTFCVKDGPKYNISISFQNQSFGNTYMHSKELFSDSLKTACMSFQKRNESECPEFVRTELAFQDDVTRTSHWTSLTSWPVPVTDLKQTESLAKVLFSIKTCTMLQKWLKEQKVKERQTVKISLNQTLAVILFSVGSSTKTVEFKTVSGNPETSLLFAEKQGDFGVLSKDIVYYVSLETLILALGICRVPAYCLPCLNFHNNDVLEVVGLPFKSSKTICSSLSVLLLKADPPENFDQIGADSVYVDCSEAETFLSTRKSSIPLETISDSDSELETETATQTLKQAEVKPHTLTVKLPTSKFYSQHRLSSSDLEDFDSSLPASKSDHTAEKVFKKSEKRKADNHKKPKAKHPKLTFNPLI</sequence>
<feature type="region of interest" description="Disordered" evidence="1">
    <location>
        <begin position="379"/>
        <end position="425"/>
    </location>
</feature>
<name>A0A0X9XZU8_9GAMA</name>
<reference evidence="2 3" key="1">
    <citation type="journal article" date="2016" name="MSphere">
        <title>Isolation and Characterization of a Novel Gammaherpesvirus from a Microbat Cell Line.</title>
        <authorList>
            <person name="Shabman R.S."/>
            <person name="Shrivastava S."/>
            <person name="Tsibane T."/>
            <person name="Attie O."/>
            <person name="Jayaprakash A."/>
            <person name="Mire C.E."/>
            <person name="Dilley K.E."/>
            <person name="Puri V."/>
            <person name="Stockwell T.B."/>
            <person name="Geisbert T.W."/>
            <person name="Sachidanandam R."/>
            <person name="Basler C.F."/>
        </authorList>
    </citation>
    <scope>NUCLEOTIDE SEQUENCE [LARGE SCALE GENOMIC DNA]</scope>
    <source>
        <strain evidence="2 3">My-HV8/Myotis velifer incautus/USA/FCGHV/2011</strain>
    </source>
</reference>
<protein>
    <submittedName>
        <fullName evidence="2">DNA polymerase processivity subunit</fullName>
    </submittedName>
</protein>
<feature type="compositionally biased region" description="Basic residues" evidence="1">
    <location>
        <begin position="401"/>
        <end position="418"/>
    </location>
</feature>
<feature type="compositionally biased region" description="Basic and acidic residues" evidence="1">
    <location>
        <begin position="389"/>
        <end position="400"/>
    </location>
</feature>
<dbReference type="Proteomes" id="UP000207650">
    <property type="component" value="Segment"/>
</dbReference>
<gene>
    <name evidence="2" type="primary">ORF59</name>
    <name evidence="2" type="ORF">AOT99_gpORF59</name>
</gene>
<accession>A0A0X9XZU8</accession>
<keyword evidence="3" id="KW-1185">Reference proteome</keyword>
<dbReference type="OrthoDB" id="9431at10239"/>
<proteinExistence type="predicted"/>
<dbReference type="Gene3D" id="3.70.10.10">
    <property type="match status" value="1"/>
</dbReference>
<dbReference type="InterPro" id="IPR007013">
    <property type="entry name" value="DNA_pol_proc_fac_herpes"/>
</dbReference>
<dbReference type="KEGG" id="vg:26836978"/>
<evidence type="ECO:0000313" key="2">
    <source>
        <dbReference type="EMBL" id="AMA67416.1"/>
    </source>
</evidence>
<dbReference type="EMBL" id="KU220026">
    <property type="protein sequence ID" value="AMA67416.1"/>
    <property type="molecule type" value="Genomic_DNA"/>
</dbReference>
<dbReference type="Pfam" id="PF04929">
    <property type="entry name" value="Herpes_DNAp_acc"/>
    <property type="match status" value="1"/>
</dbReference>